<gene>
    <name evidence="2" type="ORF">MoryE10_13110</name>
</gene>
<dbReference type="Pfam" id="PF19267">
    <property type="entry name" value="CIS_spike_tip"/>
    <property type="match status" value="1"/>
</dbReference>
<dbReference type="RefSeq" id="WP_221048602.1">
    <property type="nucleotide sequence ID" value="NZ_AP019782.1"/>
</dbReference>
<proteinExistence type="predicted"/>
<dbReference type="Proteomes" id="UP000824988">
    <property type="component" value="Chromosome"/>
</dbReference>
<evidence type="ECO:0000256" key="1">
    <source>
        <dbReference type="SAM" id="MobiDB-lite"/>
    </source>
</evidence>
<evidence type="ECO:0000313" key="2">
    <source>
        <dbReference type="EMBL" id="BBL70705.1"/>
    </source>
</evidence>
<organism evidence="2 3">
    <name type="scientific">Methylogaea oryzae</name>
    <dbReference type="NCBI Taxonomy" id="1295382"/>
    <lineage>
        <taxon>Bacteria</taxon>
        <taxon>Pseudomonadati</taxon>
        <taxon>Pseudomonadota</taxon>
        <taxon>Gammaproteobacteria</taxon>
        <taxon>Methylococcales</taxon>
        <taxon>Methylococcaceae</taxon>
        <taxon>Methylogaea</taxon>
    </lineage>
</organism>
<feature type="compositionally biased region" description="Pro residues" evidence="1">
    <location>
        <begin position="112"/>
        <end position="126"/>
    </location>
</feature>
<protein>
    <submittedName>
        <fullName evidence="2">Uncharacterized protein</fullName>
    </submittedName>
</protein>
<dbReference type="AlphaFoldDB" id="A0A8D4VQT1"/>
<keyword evidence="3" id="KW-1185">Reference proteome</keyword>
<dbReference type="KEGG" id="moz:MoryE10_13110"/>
<dbReference type="EMBL" id="AP019782">
    <property type="protein sequence ID" value="BBL70705.1"/>
    <property type="molecule type" value="Genomic_DNA"/>
</dbReference>
<accession>A0A8D4VQT1</accession>
<feature type="region of interest" description="Disordered" evidence="1">
    <location>
        <begin position="107"/>
        <end position="130"/>
    </location>
</feature>
<reference evidence="2" key="1">
    <citation type="submission" date="2019-06" db="EMBL/GenBank/DDBJ databases">
        <title>Complete genome sequence of Methylogaea oryzae strain JCM16910.</title>
        <authorList>
            <person name="Asakawa S."/>
        </authorList>
    </citation>
    <scope>NUCLEOTIDE SEQUENCE</scope>
    <source>
        <strain evidence="2">E10</strain>
    </source>
</reference>
<evidence type="ECO:0000313" key="3">
    <source>
        <dbReference type="Proteomes" id="UP000824988"/>
    </source>
</evidence>
<name>A0A8D4VQT1_9GAMM</name>
<dbReference type="InterPro" id="IPR045362">
    <property type="entry name" value="CIS_spike_tip"/>
</dbReference>
<sequence>MADFILIDGDKATFLPTFGAAVVTVQPGDLKASGPATLNGKKVCVDGDETQVSVPGCSYLTPQYSIPGTGTLKIASLAVDQKATKTNSGGKAVLLKGAATFTAKFEVQSPAQQPPPGPGSPIPDPTPQYSGFGMFTTTNTLFQGT</sequence>